<proteinExistence type="predicted"/>
<comment type="caution">
    <text evidence="1">The sequence shown here is derived from an EMBL/GenBank/DDBJ whole genome shotgun (WGS) entry which is preliminary data.</text>
</comment>
<dbReference type="EMBL" id="JACCFW010000001">
    <property type="protein sequence ID" value="NYJ73645.1"/>
    <property type="molecule type" value="Genomic_DNA"/>
</dbReference>
<sequence length="169" mass="18656">MDYPIDKRVQHMIGGLDATGHPVPLQRQHLMATASGWPVSASTPDDIAQQLRVARDLYTHCLLVWEFNAVGVAWSLMAVESALRWALIARESVPFKRLINDGLSEGMYDDRTAEQLHVGRELRNEFSHPKNQPAFSLGMAAPMLETSHRVVAVICDAVEARSAPVEGAT</sequence>
<name>A0A853DHH1_9MICO</name>
<evidence type="ECO:0000313" key="1">
    <source>
        <dbReference type="EMBL" id="NYJ73645.1"/>
    </source>
</evidence>
<reference evidence="1 2" key="1">
    <citation type="submission" date="2020-07" db="EMBL/GenBank/DDBJ databases">
        <title>Sequencing the genomes of 1000 actinobacteria strains.</title>
        <authorList>
            <person name="Klenk H.-P."/>
        </authorList>
    </citation>
    <scope>NUCLEOTIDE SEQUENCE [LARGE SCALE GENOMIC DNA]</scope>
    <source>
        <strain evidence="1 2">DSM 29531</strain>
    </source>
</reference>
<dbReference type="AlphaFoldDB" id="A0A853DHH1"/>
<keyword evidence="2" id="KW-1185">Reference proteome</keyword>
<protein>
    <recommendedName>
        <fullName evidence="3">DUF4145 domain-containing protein</fullName>
    </recommendedName>
</protein>
<evidence type="ECO:0000313" key="2">
    <source>
        <dbReference type="Proteomes" id="UP000571817"/>
    </source>
</evidence>
<accession>A0A853DHH1</accession>
<dbReference type="Proteomes" id="UP000571817">
    <property type="component" value="Unassembled WGS sequence"/>
</dbReference>
<evidence type="ECO:0008006" key="3">
    <source>
        <dbReference type="Google" id="ProtNLM"/>
    </source>
</evidence>
<gene>
    <name evidence="1" type="ORF">HNR15_000608</name>
</gene>
<organism evidence="1 2">
    <name type="scientific">Allobranchiibius huperziae</name>
    <dbReference type="NCBI Taxonomy" id="1874116"/>
    <lineage>
        <taxon>Bacteria</taxon>
        <taxon>Bacillati</taxon>
        <taxon>Actinomycetota</taxon>
        <taxon>Actinomycetes</taxon>
        <taxon>Micrococcales</taxon>
        <taxon>Dermacoccaceae</taxon>
        <taxon>Allobranchiibius</taxon>
    </lineage>
</organism>